<keyword evidence="3" id="KW-1185">Reference proteome</keyword>
<dbReference type="PANTHER" id="PTHR30437">
    <property type="entry name" value="TRANSCRIPTION ELONGATION FACTOR GREA"/>
    <property type="match status" value="1"/>
</dbReference>
<evidence type="ECO:0000313" key="3">
    <source>
        <dbReference type="Proteomes" id="UP000076848"/>
    </source>
</evidence>
<proteinExistence type="predicted"/>
<dbReference type="GO" id="GO:0006354">
    <property type="term" value="P:DNA-templated transcription elongation"/>
    <property type="evidence" value="ECO:0007669"/>
    <property type="project" value="TreeGrafter"/>
</dbReference>
<dbReference type="Pfam" id="PF01272">
    <property type="entry name" value="GreA_GreB"/>
    <property type="match status" value="1"/>
</dbReference>
<dbReference type="InterPro" id="IPR023459">
    <property type="entry name" value="Tscrpt_elong_fac_GreA/B_fam"/>
</dbReference>
<protein>
    <submittedName>
        <fullName evidence="2">Enzyme-regulator fusion protein</fullName>
    </submittedName>
</protein>
<sequence length="139" mass="14865">MHNADQERTLTELDHARLTGLLARMVADGLPPGVEDIAQELLDDVITVPAQEIDADVVTMRSRVRLVTADGQDMAVVLSYPSESNAAEGQISVMSPLGLSLLGQRAGQSVQWQGPDKVLHEAILACIDYQPEAAGDFGT</sequence>
<name>A0A157SCH0_9BORD</name>
<feature type="domain" description="Transcription elongation factor GreA/GreB C-terminal" evidence="1">
    <location>
        <begin position="55"/>
        <end position="125"/>
    </location>
</feature>
<dbReference type="PANTHER" id="PTHR30437:SF5">
    <property type="entry name" value="REGULATOR OF NUCLEOSIDE DIPHOSPHATE KINASE"/>
    <property type="match status" value="1"/>
</dbReference>
<dbReference type="Proteomes" id="UP000076848">
    <property type="component" value="Unassembled WGS sequence"/>
</dbReference>
<dbReference type="GO" id="GO:0070063">
    <property type="term" value="F:RNA polymerase binding"/>
    <property type="evidence" value="ECO:0007669"/>
    <property type="project" value="InterPro"/>
</dbReference>
<dbReference type="RefSeq" id="WP_066126016.1">
    <property type="nucleotide sequence ID" value="NZ_FKIF01000003.1"/>
</dbReference>
<organism evidence="2 3">
    <name type="scientific">Bordetella ansorpii</name>
    <dbReference type="NCBI Taxonomy" id="288768"/>
    <lineage>
        <taxon>Bacteria</taxon>
        <taxon>Pseudomonadati</taxon>
        <taxon>Pseudomonadota</taxon>
        <taxon>Betaproteobacteria</taxon>
        <taxon>Burkholderiales</taxon>
        <taxon>Alcaligenaceae</taxon>
        <taxon>Bordetella</taxon>
    </lineage>
</organism>
<dbReference type="GO" id="GO:0003677">
    <property type="term" value="F:DNA binding"/>
    <property type="evidence" value="ECO:0007669"/>
    <property type="project" value="InterPro"/>
</dbReference>
<gene>
    <name evidence="2" type="primary">rnk</name>
    <name evidence="2" type="ORF">SAMEA3906486_01820</name>
</gene>
<dbReference type="OrthoDB" id="192847at2"/>
<dbReference type="STRING" id="288768.SAMEA3906486_01820"/>
<dbReference type="GO" id="GO:0032784">
    <property type="term" value="P:regulation of DNA-templated transcription elongation"/>
    <property type="evidence" value="ECO:0007669"/>
    <property type="project" value="InterPro"/>
</dbReference>
<evidence type="ECO:0000259" key="1">
    <source>
        <dbReference type="Pfam" id="PF01272"/>
    </source>
</evidence>
<dbReference type="InterPro" id="IPR036953">
    <property type="entry name" value="GreA/GreB_C_sf"/>
</dbReference>
<dbReference type="EMBL" id="FKIF01000003">
    <property type="protein sequence ID" value="SAI68069.1"/>
    <property type="molecule type" value="Genomic_DNA"/>
</dbReference>
<dbReference type="SUPFAM" id="SSF54534">
    <property type="entry name" value="FKBP-like"/>
    <property type="match status" value="1"/>
</dbReference>
<dbReference type="AlphaFoldDB" id="A0A157SCH0"/>
<dbReference type="Gene3D" id="3.10.50.30">
    <property type="entry name" value="Transcription elongation factor, GreA/GreB, C-terminal domain"/>
    <property type="match status" value="1"/>
</dbReference>
<accession>A0A157SCH0</accession>
<reference evidence="2 3" key="1">
    <citation type="submission" date="2016-04" db="EMBL/GenBank/DDBJ databases">
        <authorList>
            <consortium name="Pathogen Informatics"/>
        </authorList>
    </citation>
    <scope>NUCLEOTIDE SEQUENCE [LARGE SCALE GENOMIC DNA]</scope>
    <source>
        <strain evidence="2 3">H050680373</strain>
    </source>
</reference>
<dbReference type="InterPro" id="IPR001437">
    <property type="entry name" value="Tscrpt_elong_fac_GreA/B_C"/>
</dbReference>
<evidence type="ECO:0000313" key="2">
    <source>
        <dbReference type="EMBL" id="SAI68069.1"/>
    </source>
</evidence>